<gene>
    <name evidence="2" type="ORF">F2Q69_00028146</name>
</gene>
<organism evidence="2 3">
    <name type="scientific">Brassica cretica</name>
    <name type="common">Mustard</name>
    <dbReference type="NCBI Taxonomy" id="69181"/>
    <lineage>
        <taxon>Eukaryota</taxon>
        <taxon>Viridiplantae</taxon>
        <taxon>Streptophyta</taxon>
        <taxon>Embryophyta</taxon>
        <taxon>Tracheophyta</taxon>
        <taxon>Spermatophyta</taxon>
        <taxon>Magnoliopsida</taxon>
        <taxon>eudicotyledons</taxon>
        <taxon>Gunneridae</taxon>
        <taxon>Pentapetalae</taxon>
        <taxon>rosids</taxon>
        <taxon>malvids</taxon>
        <taxon>Brassicales</taxon>
        <taxon>Brassicaceae</taxon>
        <taxon>Brassiceae</taxon>
        <taxon>Brassica</taxon>
    </lineage>
</organism>
<evidence type="ECO:0000256" key="1">
    <source>
        <dbReference type="SAM" id="MobiDB-lite"/>
    </source>
</evidence>
<evidence type="ECO:0000313" key="3">
    <source>
        <dbReference type="Proteomes" id="UP000712600"/>
    </source>
</evidence>
<evidence type="ECO:0000313" key="2">
    <source>
        <dbReference type="EMBL" id="KAF3589360.1"/>
    </source>
</evidence>
<feature type="region of interest" description="Disordered" evidence="1">
    <location>
        <begin position="1"/>
        <end position="62"/>
    </location>
</feature>
<comment type="caution">
    <text evidence="2">The sequence shown here is derived from an EMBL/GenBank/DDBJ whole genome shotgun (WGS) entry which is preliminary data.</text>
</comment>
<feature type="region of interest" description="Disordered" evidence="1">
    <location>
        <begin position="89"/>
        <end position="108"/>
    </location>
</feature>
<dbReference type="Proteomes" id="UP000712600">
    <property type="component" value="Unassembled WGS sequence"/>
</dbReference>
<dbReference type="AlphaFoldDB" id="A0A8S9S802"/>
<sequence>MRGGSRITITPAILSPAPGTYTPTPTPPSVRPPPKEFPPLLPRNNLHMHKVTIPPHSQSPPKLPELLEEILEMLLDLARVDAWGDHVGEEEGWGDGGTVVDARAAQKL</sequence>
<reference evidence="2" key="1">
    <citation type="submission" date="2019-12" db="EMBL/GenBank/DDBJ databases">
        <title>Genome sequencing and annotation of Brassica cretica.</title>
        <authorList>
            <person name="Studholme D.J."/>
            <person name="Sarris P."/>
        </authorList>
    </citation>
    <scope>NUCLEOTIDE SEQUENCE</scope>
    <source>
        <strain evidence="2">PFS-109/04</strain>
        <tissue evidence="2">Leaf</tissue>
    </source>
</reference>
<protein>
    <submittedName>
        <fullName evidence="2">Uncharacterized protein</fullName>
    </submittedName>
</protein>
<feature type="compositionally biased region" description="Pro residues" evidence="1">
    <location>
        <begin position="24"/>
        <end position="41"/>
    </location>
</feature>
<name>A0A8S9S802_BRACR</name>
<accession>A0A8S9S802</accession>
<dbReference type="EMBL" id="QGKX02000088">
    <property type="protein sequence ID" value="KAF3589360.1"/>
    <property type="molecule type" value="Genomic_DNA"/>
</dbReference>
<proteinExistence type="predicted"/>